<dbReference type="Pfam" id="PF13521">
    <property type="entry name" value="AAA_28"/>
    <property type="match status" value="1"/>
</dbReference>
<dbReference type="EMBL" id="BAABBQ010000001">
    <property type="protein sequence ID" value="GAA4017551.1"/>
    <property type="molecule type" value="Genomic_DNA"/>
</dbReference>
<dbReference type="RefSeq" id="WP_344706861.1">
    <property type="nucleotide sequence ID" value="NZ_BAABBQ010000001.1"/>
</dbReference>
<organism evidence="2 3">
    <name type="scientific">Sphingomonas swuensis</name>
    <dbReference type="NCBI Taxonomy" id="977800"/>
    <lineage>
        <taxon>Bacteria</taxon>
        <taxon>Pseudomonadati</taxon>
        <taxon>Pseudomonadota</taxon>
        <taxon>Alphaproteobacteria</taxon>
        <taxon>Sphingomonadales</taxon>
        <taxon>Sphingomonadaceae</taxon>
        <taxon>Sphingomonas</taxon>
    </lineage>
</organism>
<comment type="caution">
    <text evidence="2">The sequence shown here is derived from an EMBL/GenBank/DDBJ whole genome shotgun (WGS) entry which is preliminary data.</text>
</comment>
<name>A0ABP7SWT0_9SPHN</name>
<dbReference type="InterPro" id="IPR027417">
    <property type="entry name" value="P-loop_NTPase"/>
</dbReference>
<dbReference type="PANTHER" id="PTHR37512:SF1">
    <property type="entry name" value="NADR_TTD14 AAA DOMAIN-CONTAINING PROTEIN"/>
    <property type="match status" value="1"/>
</dbReference>
<sequence>MKRGFLLGKFLPPHAGHVTLIRSAAALVDELTVLVCALPDDPIPGATRLEWMRQLFPDCRILLHEDAASPQQPDDHPRFWQIWTEIVRAHHPEPVDLLFAGEAYGAELARHLAAFFVPLGGRVLGADQRGLGGLSGSAVRDDWWGHWQWLPEPVRAHYSLSVVLHGVESVGKSTLADRLADHYSTVLVPEYGRAHCEAHGTDCREEDLTLIGLAQQAEIEAARPWCNRLLIADTDALMTAAWSQMMIGFVPDQLVCHRKADLYLMLAADVPFVDDGTRVFGEPRARARFDAVARDVLRLTRAPVVVIEGDYDARFESAVNAIDALVAERRGQGAATA</sequence>
<dbReference type="Gene3D" id="3.40.50.300">
    <property type="entry name" value="P-loop containing nucleotide triphosphate hydrolases"/>
    <property type="match status" value="1"/>
</dbReference>
<keyword evidence="2" id="KW-0548">Nucleotidyltransferase</keyword>
<protein>
    <submittedName>
        <fullName evidence="2">Nicotinamide-nucleotide adenylyltransferase</fullName>
    </submittedName>
</protein>
<dbReference type="SUPFAM" id="SSF52540">
    <property type="entry name" value="P-loop containing nucleoside triphosphate hydrolases"/>
    <property type="match status" value="1"/>
</dbReference>
<dbReference type="InterPro" id="IPR014729">
    <property type="entry name" value="Rossmann-like_a/b/a_fold"/>
</dbReference>
<dbReference type="InterPro" id="IPR004821">
    <property type="entry name" value="Cyt_trans-like"/>
</dbReference>
<evidence type="ECO:0000313" key="2">
    <source>
        <dbReference type="EMBL" id="GAA4017551.1"/>
    </source>
</evidence>
<dbReference type="PANTHER" id="PTHR37512">
    <property type="entry name" value="TRIFUNCTIONAL NAD BIOSYNTHESIS/REGULATOR PROTEIN NADR"/>
    <property type="match status" value="1"/>
</dbReference>
<accession>A0ABP7SWT0</accession>
<dbReference type="GO" id="GO:0016779">
    <property type="term" value="F:nucleotidyltransferase activity"/>
    <property type="evidence" value="ECO:0007669"/>
    <property type="project" value="UniProtKB-KW"/>
</dbReference>
<feature type="domain" description="NadR/Ttd14 AAA" evidence="1">
    <location>
        <begin position="162"/>
        <end position="314"/>
    </location>
</feature>
<dbReference type="NCBIfam" id="TIGR00125">
    <property type="entry name" value="cyt_tran_rel"/>
    <property type="match status" value="1"/>
</dbReference>
<dbReference type="InterPro" id="IPR052735">
    <property type="entry name" value="NAD_biosynth-regulator"/>
</dbReference>
<reference evidence="3" key="1">
    <citation type="journal article" date="2019" name="Int. J. Syst. Evol. Microbiol.">
        <title>The Global Catalogue of Microorganisms (GCM) 10K type strain sequencing project: providing services to taxonomists for standard genome sequencing and annotation.</title>
        <authorList>
            <consortium name="The Broad Institute Genomics Platform"/>
            <consortium name="The Broad Institute Genome Sequencing Center for Infectious Disease"/>
            <person name="Wu L."/>
            <person name="Ma J."/>
        </authorList>
    </citation>
    <scope>NUCLEOTIDE SEQUENCE [LARGE SCALE GENOMIC DNA]</scope>
    <source>
        <strain evidence="3">JCM 17563</strain>
    </source>
</reference>
<proteinExistence type="predicted"/>
<keyword evidence="3" id="KW-1185">Reference proteome</keyword>
<dbReference type="SUPFAM" id="SSF52374">
    <property type="entry name" value="Nucleotidylyl transferase"/>
    <property type="match status" value="1"/>
</dbReference>
<evidence type="ECO:0000313" key="3">
    <source>
        <dbReference type="Proteomes" id="UP001500235"/>
    </source>
</evidence>
<keyword evidence="2" id="KW-0808">Transferase</keyword>
<dbReference type="InterPro" id="IPR038727">
    <property type="entry name" value="NadR/Ttd14_AAA_dom"/>
</dbReference>
<evidence type="ECO:0000259" key="1">
    <source>
        <dbReference type="Pfam" id="PF13521"/>
    </source>
</evidence>
<dbReference type="Proteomes" id="UP001500235">
    <property type="component" value="Unassembled WGS sequence"/>
</dbReference>
<dbReference type="Gene3D" id="3.40.50.620">
    <property type="entry name" value="HUPs"/>
    <property type="match status" value="1"/>
</dbReference>
<gene>
    <name evidence="2" type="ORF">GCM10022280_16000</name>
</gene>